<reference evidence="5 6" key="1">
    <citation type="submission" date="2020-03" db="EMBL/GenBank/DDBJ databases">
        <authorList>
            <person name="Kim M.K."/>
        </authorList>
    </citation>
    <scope>NUCLEOTIDE SEQUENCE [LARGE SCALE GENOMIC DNA]</scope>
    <source>
        <strain evidence="5 6">BT328</strain>
    </source>
</reference>
<dbReference type="EMBL" id="CP050063">
    <property type="protein sequence ID" value="QIP14659.1"/>
    <property type="molecule type" value="Genomic_DNA"/>
</dbReference>
<dbReference type="PRINTS" id="PR00032">
    <property type="entry name" value="HTHARAC"/>
</dbReference>
<dbReference type="GO" id="GO:0043565">
    <property type="term" value="F:sequence-specific DNA binding"/>
    <property type="evidence" value="ECO:0007669"/>
    <property type="project" value="InterPro"/>
</dbReference>
<dbReference type="SUPFAM" id="SSF46689">
    <property type="entry name" value="Homeodomain-like"/>
    <property type="match status" value="2"/>
</dbReference>
<dbReference type="InterPro" id="IPR018062">
    <property type="entry name" value="HTH_AraC-typ_CS"/>
</dbReference>
<evidence type="ECO:0000313" key="5">
    <source>
        <dbReference type="EMBL" id="QIP14659.1"/>
    </source>
</evidence>
<dbReference type="PROSITE" id="PS00041">
    <property type="entry name" value="HTH_ARAC_FAMILY_1"/>
    <property type="match status" value="1"/>
</dbReference>
<keyword evidence="6" id="KW-1185">Reference proteome</keyword>
<keyword evidence="2" id="KW-0238">DNA-binding</keyword>
<evidence type="ECO:0000256" key="2">
    <source>
        <dbReference type="ARBA" id="ARBA00023125"/>
    </source>
</evidence>
<dbReference type="PANTHER" id="PTHR47893:SF1">
    <property type="entry name" value="REGULATORY PROTEIN PCHR"/>
    <property type="match status" value="1"/>
</dbReference>
<evidence type="ECO:0000313" key="6">
    <source>
        <dbReference type="Proteomes" id="UP000501802"/>
    </source>
</evidence>
<gene>
    <name evidence="5" type="ORF">G8759_19605</name>
</gene>
<evidence type="ECO:0000256" key="1">
    <source>
        <dbReference type="ARBA" id="ARBA00023015"/>
    </source>
</evidence>
<dbReference type="InterPro" id="IPR020449">
    <property type="entry name" value="Tscrpt_reg_AraC-type_HTH"/>
</dbReference>
<dbReference type="PANTHER" id="PTHR47893">
    <property type="entry name" value="REGULATORY PROTEIN PCHR"/>
    <property type="match status" value="1"/>
</dbReference>
<evidence type="ECO:0000256" key="3">
    <source>
        <dbReference type="ARBA" id="ARBA00023163"/>
    </source>
</evidence>
<dbReference type="InterPro" id="IPR009057">
    <property type="entry name" value="Homeodomain-like_sf"/>
</dbReference>
<sequence>MSFIVQNGDDSRVQYSNQLEANNFGISDLRGEWLHQSFPMGDLKMKQWLFDGIRFGYSECLFKNPVSFDWRGDMDVVTLYFNLKGRVSMGNKQNRIDLGTNQQNMFYDTEAAGTMRAEELRLKSFMVQFTKDAFIRIASGGNDTLRHFADQVAAGKPATLSGSNLYIDASIQNCINAILSCSFSDSLKRLFFMSKAMELLVLQAEAHNRMLLPQSVYAKTEYDRERIIFARDYMLAHLEMPPSITELAQLAGLNEFKLKKGYKELFGTTIFGHLAEARLELAQHALQQKEKSITQIAIELGYCSVQHFSRAFKTKYGIAPKQAQINY</sequence>
<proteinExistence type="predicted"/>
<dbReference type="PROSITE" id="PS01124">
    <property type="entry name" value="HTH_ARAC_FAMILY_2"/>
    <property type="match status" value="1"/>
</dbReference>
<dbReference type="KEGG" id="spib:G8759_19605"/>
<protein>
    <submittedName>
        <fullName evidence="5">Helix-turn-helix transcriptional regulator</fullName>
    </submittedName>
</protein>
<dbReference type="SMART" id="SM00342">
    <property type="entry name" value="HTH_ARAC"/>
    <property type="match status" value="1"/>
</dbReference>
<accession>A0A6G9AQP5</accession>
<keyword evidence="1" id="KW-0805">Transcription regulation</keyword>
<dbReference type="AlphaFoldDB" id="A0A6G9AQP5"/>
<dbReference type="Pfam" id="PF12833">
    <property type="entry name" value="HTH_18"/>
    <property type="match status" value="1"/>
</dbReference>
<dbReference type="Gene3D" id="1.10.10.60">
    <property type="entry name" value="Homeodomain-like"/>
    <property type="match status" value="1"/>
</dbReference>
<organism evidence="5 6">
    <name type="scientific">Spirosoma aureum</name>
    <dbReference type="NCBI Taxonomy" id="2692134"/>
    <lineage>
        <taxon>Bacteria</taxon>
        <taxon>Pseudomonadati</taxon>
        <taxon>Bacteroidota</taxon>
        <taxon>Cytophagia</taxon>
        <taxon>Cytophagales</taxon>
        <taxon>Cytophagaceae</taxon>
        <taxon>Spirosoma</taxon>
    </lineage>
</organism>
<dbReference type="RefSeq" id="WP_167211158.1">
    <property type="nucleotide sequence ID" value="NZ_CP050063.1"/>
</dbReference>
<dbReference type="GO" id="GO:0003700">
    <property type="term" value="F:DNA-binding transcription factor activity"/>
    <property type="evidence" value="ECO:0007669"/>
    <property type="project" value="InterPro"/>
</dbReference>
<evidence type="ECO:0000259" key="4">
    <source>
        <dbReference type="PROSITE" id="PS01124"/>
    </source>
</evidence>
<feature type="domain" description="HTH araC/xylS-type" evidence="4">
    <location>
        <begin position="228"/>
        <end position="326"/>
    </location>
</feature>
<dbReference type="InterPro" id="IPR053142">
    <property type="entry name" value="PchR_regulatory_protein"/>
</dbReference>
<keyword evidence="3" id="KW-0804">Transcription</keyword>
<dbReference type="InterPro" id="IPR018060">
    <property type="entry name" value="HTH_AraC"/>
</dbReference>
<name>A0A6G9AQP5_9BACT</name>
<dbReference type="Proteomes" id="UP000501802">
    <property type="component" value="Chromosome"/>
</dbReference>